<accession>R7TG58</accession>
<feature type="compositionally biased region" description="Basic and acidic residues" evidence="1">
    <location>
        <begin position="216"/>
        <end position="227"/>
    </location>
</feature>
<keyword evidence="2" id="KW-0812">Transmembrane</keyword>
<dbReference type="AlphaFoldDB" id="R7TG58"/>
<reference evidence="5" key="1">
    <citation type="submission" date="2012-12" db="EMBL/GenBank/DDBJ databases">
        <authorList>
            <person name="Hellsten U."/>
            <person name="Grimwood J."/>
            <person name="Chapman J.A."/>
            <person name="Shapiro H."/>
            <person name="Aerts A."/>
            <person name="Otillar R.P."/>
            <person name="Terry A.Y."/>
            <person name="Boore J.L."/>
            <person name="Simakov O."/>
            <person name="Marletaz F."/>
            <person name="Cho S.-J."/>
            <person name="Edsinger-Gonzales E."/>
            <person name="Havlak P."/>
            <person name="Kuo D.-H."/>
            <person name="Larsson T."/>
            <person name="Lv J."/>
            <person name="Arendt D."/>
            <person name="Savage R."/>
            <person name="Osoegawa K."/>
            <person name="de Jong P."/>
            <person name="Lindberg D.R."/>
            <person name="Seaver E.C."/>
            <person name="Weisblat D.A."/>
            <person name="Putnam N.H."/>
            <person name="Grigoriev I.V."/>
            <person name="Rokhsar D.S."/>
        </authorList>
    </citation>
    <scope>NUCLEOTIDE SEQUENCE</scope>
    <source>
        <strain evidence="5">I ESC-2004</strain>
    </source>
</reference>
<evidence type="ECO:0000256" key="2">
    <source>
        <dbReference type="SAM" id="Phobius"/>
    </source>
</evidence>
<evidence type="ECO:0000256" key="1">
    <source>
        <dbReference type="SAM" id="MobiDB-lite"/>
    </source>
</evidence>
<feature type="transmembrane region" description="Helical" evidence="2">
    <location>
        <begin position="190"/>
        <end position="210"/>
    </location>
</feature>
<dbReference type="Proteomes" id="UP000014760">
    <property type="component" value="Unassembled WGS sequence"/>
</dbReference>
<organism evidence="3">
    <name type="scientific">Capitella teleta</name>
    <name type="common">Polychaete worm</name>
    <dbReference type="NCBI Taxonomy" id="283909"/>
    <lineage>
        <taxon>Eukaryota</taxon>
        <taxon>Metazoa</taxon>
        <taxon>Spiralia</taxon>
        <taxon>Lophotrochozoa</taxon>
        <taxon>Annelida</taxon>
        <taxon>Polychaeta</taxon>
        <taxon>Sedentaria</taxon>
        <taxon>Scolecida</taxon>
        <taxon>Capitellidae</taxon>
        <taxon>Capitella</taxon>
    </lineage>
</organism>
<reference evidence="3 5" key="2">
    <citation type="journal article" date="2013" name="Nature">
        <title>Insights into bilaterian evolution from three spiralian genomes.</title>
        <authorList>
            <person name="Simakov O."/>
            <person name="Marletaz F."/>
            <person name="Cho S.J."/>
            <person name="Edsinger-Gonzales E."/>
            <person name="Havlak P."/>
            <person name="Hellsten U."/>
            <person name="Kuo D.H."/>
            <person name="Larsson T."/>
            <person name="Lv J."/>
            <person name="Arendt D."/>
            <person name="Savage R."/>
            <person name="Osoegawa K."/>
            <person name="de Jong P."/>
            <person name="Grimwood J."/>
            <person name="Chapman J.A."/>
            <person name="Shapiro H."/>
            <person name="Aerts A."/>
            <person name="Otillar R.P."/>
            <person name="Terry A.Y."/>
            <person name="Boore J.L."/>
            <person name="Grigoriev I.V."/>
            <person name="Lindberg D.R."/>
            <person name="Seaver E.C."/>
            <person name="Weisblat D.A."/>
            <person name="Putnam N.H."/>
            <person name="Rokhsar D.S."/>
        </authorList>
    </citation>
    <scope>NUCLEOTIDE SEQUENCE</scope>
    <source>
        <strain evidence="3 5">I ESC-2004</strain>
    </source>
</reference>
<dbReference type="EMBL" id="AMQN01031795">
    <property type="status" value="NOT_ANNOTATED_CDS"/>
    <property type="molecule type" value="Genomic_DNA"/>
</dbReference>
<protein>
    <submittedName>
        <fullName evidence="3 4">Uncharacterized protein</fullName>
    </submittedName>
</protein>
<name>R7TG58_CAPTE</name>
<keyword evidence="5" id="KW-1185">Reference proteome</keyword>
<dbReference type="SUPFAM" id="SSF49265">
    <property type="entry name" value="Fibronectin type III"/>
    <property type="match status" value="1"/>
</dbReference>
<feature type="region of interest" description="Disordered" evidence="1">
    <location>
        <begin position="216"/>
        <end position="286"/>
    </location>
</feature>
<evidence type="ECO:0000313" key="4">
    <source>
        <dbReference type="EnsemblMetazoa" id="CapteP213418"/>
    </source>
</evidence>
<dbReference type="HOGENOM" id="CLU_085596_0_0_1"/>
<proteinExistence type="predicted"/>
<dbReference type="InterPro" id="IPR036116">
    <property type="entry name" value="FN3_sf"/>
</dbReference>
<sequence>MRYVIGIEIEAILPSFISEVCEVGFYGVNCEEECGRCKDDLCSDDDGHCLDGCQIWFIGDLCKEEIALPSLAGSHAFLKRMNESAVAITWNQDPGIPDKHAEYYGYTVAYAEGSGDFTDGPSVPHNVSIKNRIMIVANIQLDNDYRFEVRMYREMDGEKEYGLPSAPTRIESGSNHITDHTNVFAANWEMFSVGVCVFLIITAIVMIIVLRSRPKQGDSEQNKENVSTKDSFAQASVLPDNSAGQPAPVTEPSPYEPLETDKRRDLSDPYTALEGVYQEIDDGQLP</sequence>
<dbReference type="OrthoDB" id="10252017at2759"/>
<evidence type="ECO:0000313" key="5">
    <source>
        <dbReference type="Proteomes" id="UP000014760"/>
    </source>
</evidence>
<keyword evidence="2" id="KW-1133">Transmembrane helix</keyword>
<dbReference type="EMBL" id="KB310866">
    <property type="protein sequence ID" value="ELT90536.1"/>
    <property type="molecule type" value="Genomic_DNA"/>
</dbReference>
<evidence type="ECO:0000313" key="3">
    <source>
        <dbReference type="EMBL" id="ELT90536.1"/>
    </source>
</evidence>
<keyword evidence="2" id="KW-0472">Membrane</keyword>
<reference evidence="4" key="3">
    <citation type="submission" date="2015-06" db="UniProtKB">
        <authorList>
            <consortium name="EnsemblMetazoa"/>
        </authorList>
    </citation>
    <scope>IDENTIFICATION</scope>
</reference>
<dbReference type="EnsemblMetazoa" id="CapteT213418">
    <property type="protein sequence ID" value="CapteP213418"/>
    <property type="gene ID" value="CapteG213418"/>
</dbReference>
<gene>
    <name evidence="3" type="ORF">CAPTEDRAFT_213418</name>
</gene>